<reference evidence="4" key="1">
    <citation type="submission" date="2024-06" db="EMBL/GenBank/DDBJ databases">
        <title>Genome sequence of Vogesella sp. MAHUQ-64.</title>
        <authorList>
            <person name="Huq M.A."/>
        </authorList>
    </citation>
    <scope>NUCLEOTIDE SEQUENCE</scope>
    <source>
        <strain evidence="4">MAHUQ-64</strain>
    </source>
</reference>
<sequence length="411" mass="45746">MTHDTKRLAEQWALDVEAKARTEAGLAELLSREGARGVSVRDLIERYMQYVGKLKPLGATKSTVLKTLAASELGDKPVTAVTAGVLLDYCNGRRERHGNGAATISQYFTYLRQVFDLAKPVWGVGVTTAPFDEARPVLRKLGLIGQGAERDRRLEGDEYNRLLGWFENYDVTRARGLRMAPVFRYAVAMAARRGEVVSILREDVDRQARTVVVRNRKDPRNKIGNDQVLPLLGEAWDIVEAQLACHDDVRVFPYTEISISACFKRACEVLGIEDLHFHDLRHEGASRLFEAGYSIEQVALVTGHKTWSMLRRYTQLRPASLHGLPAAANLGGQPVVPKEDKKVSGIKRRVWIVKTPDGYLCPLDGDVGFAEAEEDAGHFLSPEEAEGTAELIGGWYEVIRVLVPADSLNRQ</sequence>
<dbReference type="InterPro" id="IPR011010">
    <property type="entry name" value="DNA_brk_join_enz"/>
</dbReference>
<proteinExistence type="predicted"/>
<evidence type="ECO:0000256" key="2">
    <source>
        <dbReference type="ARBA" id="ARBA00023172"/>
    </source>
</evidence>
<keyword evidence="2" id="KW-0233">DNA recombination</keyword>
<feature type="domain" description="Tyr recombinase" evidence="3">
    <location>
        <begin position="149"/>
        <end position="326"/>
    </location>
</feature>
<accession>A0ABV1M093</accession>
<evidence type="ECO:0000259" key="3">
    <source>
        <dbReference type="PROSITE" id="PS51898"/>
    </source>
</evidence>
<evidence type="ECO:0000313" key="5">
    <source>
        <dbReference type="Proteomes" id="UP001433638"/>
    </source>
</evidence>
<evidence type="ECO:0000313" key="4">
    <source>
        <dbReference type="EMBL" id="MEQ6289636.1"/>
    </source>
</evidence>
<dbReference type="Gene3D" id="1.10.443.10">
    <property type="entry name" value="Intergrase catalytic core"/>
    <property type="match status" value="1"/>
</dbReference>
<dbReference type="InterPro" id="IPR050090">
    <property type="entry name" value="Tyrosine_recombinase_XerCD"/>
</dbReference>
<protein>
    <submittedName>
        <fullName evidence="4">Site-specific integrase</fullName>
    </submittedName>
</protein>
<keyword evidence="5" id="KW-1185">Reference proteome</keyword>
<dbReference type="EMBL" id="JBEFLD010000002">
    <property type="protein sequence ID" value="MEQ6289636.1"/>
    <property type="molecule type" value="Genomic_DNA"/>
</dbReference>
<dbReference type="CDD" id="cd00796">
    <property type="entry name" value="INT_Rci_Hp1_C"/>
    <property type="match status" value="1"/>
</dbReference>
<dbReference type="SUPFAM" id="SSF56349">
    <property type="entry name" value="DNA breaking-rejoining enzymes"/>
    <property type="match status" value="1"/>
</dbReference>
<organism evidence="4 5">
    <name type="scientific">Vogesella oryzagri</name>
    <dbReference type="NCBI Taxonomy" id="3160864"/>
    <lineage>
        <taxon>Bacteria</taxon>
        <taxon>Pseudomonadati</taxon>
        <taxon>Pseudomonadota</taxon>
        <taxon>Betaproteobacteria</taxon>
        <taxon>Neisseriales</taxon>
        <taxon>Chromobacteriaceae</taxon>
        <taxon>Vogesella</taxon>
    </lineage>
</organism>
<dbReference type="PANTHER" id="PTHR30349">
    <property type="entry name" value="PHAGE INTEGRASE-RELATED"/>
    <property type="match status" value="1"/>
</dbReference>
<dbReference type="PANTHER" id="PTHR30349:SF94">
    <property type="entry name" value="INTEGRASE_RECOMBINASE HI_1414-RELATED"/>
    <property type="match status" value="1"/>
</dbReference>
<gene>
    <name evidence="4" type="ORF">ABNW52_03310</name>
</gene>
<comment type="caution">
    <text evidence="4">The sequence shown here is derived from an EMBL/GenBank/DDBJ whole genome shotgun (WGS) entry which is preliminary data.</text>
</comment>
<dbReference type="Proteomes" id="UP001433638">
    <property type="component" value="Unassembled WGS sequence"/>
</dbReference>
<evidence type="ECO:0000256" key="1">
    <source>
        <dbReference type="ARBA" id="ARBA00022908"/>
    </source>
</evidence>
<dbReference type="PROSITE" id="PS51898">
    <property type="entry name" value="TYR_RECOMBINASE"/>
    <property type="match status" value="1"/>
</dbReference>
<keyword evidence="1" id="KW-0229">DNA integration</keyword>
<dbReference type="Pfam" id="PF00589">
    <property type="entry name" value="Phage_integrase"/>
    <property type="match status" value="1"/>
</dbReference>
<dbReference type="InterPro" id="IPR013762">
    <property type="entry name" value="Integrase-like_cat_sf"/>
</dbReference>
<dbReference type="InterPro" id="IPR002104">
    <property type="entry name" value="Integrase_catalytic"/>
</dbReference>
<name>A0ABV1M093_9NEIS</name>